<dbReference type="Proteomes" id="UP001595921">
    <property type="component" value="Unassembled WGS sequence"/>
</dbReference>
<dbReference type="AlphaFoldDB" id="A0ABD5P8R8"/>
<name>A0ABD5P8R8_9EURY</name>
<accession>A0ABD5P8R8</accession>
<dbReference type="RefSeq" id="WP_267622597.1">
    <property type="nucleotide sequence ID" value="NZ_JAODIW010000006.1"/>
</dbReference>
<organism evidence="1 2">
    <name type="scientific">Halobium salinum</name>
    <dbReference type="NCBI Taxonomy" id="1364940"/>
    <lineage>
        <taxon>Archaea</taxon>
        <taxon>Methanobacteriati</taxon>
        <taxon>Methanobacteriota</taxon>
        <taxon>Stenosarchaea group</taxon>
        <taxon>Halobacteria</taxon>
        <taxon>Halobacteriales</taxon>
        <taxon>Haloferacaceae</taxon>
        <taxon>Halobium</taxon>
    </lineage>
</organism>
<gene>
    <name evidence="1" type="ORF">ACFO0N_03985</name>
</gene>
<dbReference type="EMBL" id="JBHSDS010000003">
    <property type="protein sequence ID" value="MFC4357108.1"/>
    <property type="molecule type" value="Genomic_DNA"/>
</dbReference>
<sequence>MSDSDADGGDVEEMVRNVDGEMADLAKAVSDDVQELLDVETEYVSSEYDYDHETHEKTATVRVDVGLADELRERYPGVKLGDSGQVELHLTVDADRA</sequence>
<keyword evidence="2" id="KW-1185">Reference proteome</keyword>
<reference evidence="1 2" key="1">
    <citation type="journal article" date="2019" name="Int. J. Syst. Evol. Microbiol.">
        <title>The Global Catalogue of Microorganisms (GCM) 10K type strain sequencing project: providing services to taxonomists for standard genome sequencing and annotation.</title>
        <authorList>
            <consortium name="The Broad Institute Genomics Platform"/>
            <consortium name="The Broad Institute Genome Sequencing Center for Infectious Disease"/>
            <person name="Wu L."/>
            <person name="Ma J."/>
        </authorList>
    </citation>
    <scope>NUCLEOTIDE SEQUENCE [LARGE SCALE GENOMIC DNA]</scope>
    <source>
        <strain evidence="1 2">CGMCC 1.12553</strain>
    </source>
</reference>
<protein>
    <recommendedName>
        <fullName evidence="3">Asp23/Gls24 family envelope stress response protein</fullName>
    </recommendedName>
</protein>
<proteinExistence type="predicted"/>
<evidence type="ECO:0000313" key="2">
    <source>
        <dbReference type="Proteomes" id="UP001595921"/>
    </source>
</evidence>
<comment type="caution">
    <text evidence="1">The sequence shown here is derived from an EMBL/GenBank/DDBJ whole genome shotgun (WGS) entry which is preliminary data.</text>
</comment>
<evidence type="ECO:0008006" key="3">
    <source>
        <dbReference type="Google" id="ProtNLM"/>
    </source>
</evidence>
<evidence type="ECO:0000313" key="1">
    <source>
        <dbReference type="EMBL" id="MFC4357108.1"/>
    </source>
</evidence>